<dbReference type="EMBL" id="JRKL02001263">
    <property type="protein sequence ID" value="KAF3965064.1"/>
    <property type="molecule type" value="Genomic_DNA"/>
</dbReference>
<dbReference type="AlphaFoldDB" id="A0A8J4RC81"/>
<sequence>MTVLGTTNVSGVTSADLSIAKGTVDRIALWEGLSASLISPFCLNCFFRSYFCTPNTPRLAMPCISADLSRAKEDGRS</sequence>
<protein>
    <submittedName>
        <fullName evidence="1">Uncharacterized protein</fullName>
    </submittedName>
</protein>
<evidence type="ECO:0000313" key="1">
    <source>
        <dbReference type="EMBL" id="KAF3965064.1"/>
    </source>
</evidence>
<dbReference type="Proteomes" id="UP000737018">
    <property type="component" value="Unassembled WGS sequence"/>
</dbReference>
<reference evidence="1" key="1">
    <citation type="submission" date="2020-03" db="EMBL/GenBank/DDBJ databases">
        <title>Castanea mollissima Vanexum genome sequencing.</title>
        <authorList>
            <person name="Staton M."/>
        </authorList>
    </citation>
    <scope>NUCLEOTIDE SEQUENCE</scope>
    <source>
        <tissue evidence="1">Leaf</tissue>
    </source>
</reference>
<comment type="caution">
    <text evidence="1">The sequence shown here is derived from an EMBL/GenBank/DDBJ whole genome shotgun (WGS) entry which is preliminary data.</text>
</comment>
<name>A0A8J4RC81_9ROSI</name>
<gene>
    <name evidence="1" type="ORF">CMV_010723</name>
</gene>
<evidence type="ECO:0000313" key="2">
    <source>
        <dbReference type="Proteomes" id="UP000737018"/>
    </source>
</evidence>
<keyword evidence="2" id="KW-1185">Reference proteome</keyword>
<organism evidence="1 2">
    <name type="scientific">Castanea mollissima</name>
    <name type="common">Chinese chestnut</name>
    <dbReference type="NCBI Taxonomy" id="60419"/>
    <lineage>
        <taxon>Eukaryota</taxon>
        <taxon>Viridiplantae</taxon>
        <taxon>Streptophyta</taxon>
        <taxon>Embryophyta</taxon>
        <taxon>Tracheophyta</taxon>
        <taxon>Spermatophyta</taxon>
        <taxon>Magnoliopsida</taxon>
        <taxon>eudicotyledons</taxon>
        <taxon>Gunneridae</taxon>
        <taxon>Pentapetalae</taxon>
        <taxon>rosids</taxon>
        <taxon>fabids</taxon>
        <taxon>Fagales</taxon>
        <taxon>Fagaceae</taxon>
        <taxon>Castanea</taxon>
    </lineage>
</organism>
<accession>A0A8J4RC81</accession>
<proteinExistence type="predicted"/>